<organism evidence="2 3">
    <name type="scientific">Bipolaris oryzae ATCC 44560</name>
    <dbReference type="NCBI Taxonomy" id="930090"/>
    <lineage>
        <taxon>Eukaryota</taxon>
        <taxon>Fungi</taxon>
        <taxon>Dikarya</taxon>
        <taxon>Ascomycota</taxon>
        <taxon>Pezizomycotina</taxon>
        <taxon>Dothideomycetes</taxon>
        <taxon>Pleosporomycetidae</taxon>
        <taxon>Pleosporales</taxon>
        <taxon>Pleosporineae</taxon>
        <taxon>Pleosporaceae</taxon>
        <taxon>Bipolaris</taxon>
    </lineage>
</organism>
<evidence type="ECO:0000313" key="3">
    <source>
        <dbReference type="Proteomes" id="UP000054032"/>
    </source>
</evidence>
<dbReference type="AlphaFoldDB" id="W6ZDS6"/>
<evidence type="ECO:0000313" key="2">
    <source>
        <dbReference type="EMBL" id="EUC45639.1"/>
    </source>
</evidence>
<reference evidence="2 3" key="1">
    <citation type="journal article" date="2013" name="PLoS Genet.">
        <title>Comparative genome structure, secondary metabolite, and effector coding capacity across Cochliobolus pathogens.</title>
        <authorList>
            <person name="Condon B.J."/>
            <person name="Leng Y."/>
            <person name="Wu D."/>
            <person name="Bushley K.E."/>
            <person name="Ohm R.A."/>
            <person name="Otillar R."/>
            <person name="Martin J."/>
            <person name="Schackwitz W."/>
            <person name="Grimwood J."/>
            <person name="MohdZainudin N."/>
            <person name="Xue C."/>
            <person name="Wang R."/>
            <person name="Manning V.A."/>
            <person name="Dhillon B."/>
            <person name="Tu Z.J."/>
            <person name="Steffenson B.J."/>
            <person name="Salamov A."/>
            <person name="Sun H."/>
            <person name="Lowry S."/>
            <person name="LaButti K."/>
            <person name="Han J."/>
            <person name="Copeland A."/>
            <person name="Lindquist E."/>
            <person name="Barry K."/>
            <person name="Schmutz J."/>
            <person name="Baker S.E."/>
            <person name="Ciuffetti L.M."/>
            <person name="Grigoriev I.V."/>
            <person name="Zhong S."/>
            <person name="Turgeon B.G."/>
        </authorList>
    </citation>
    <scope>NUCLEOTIDE SEQUENCE [LARGE SCALE GENOMIC DNA]</scope>
    <source>
        <strain evidence="2 3">ATCC 44560</strain>
    </source>
</reference>
<dbReference type="RefSeq" id="XP_007687811.1">
    <property type="nucleotide sequence ID" value="XM_007689621.1"/>
</dbReference>
<dbReference type="GeneID" id="19120896"/>
<accession>W6ZDS6</accession>
<feature type="chain" id="PRO_5004889937" description="AA1-like domain-containing protein" evidence="1">
    <location>
        <begin position="21"/>
        <end position="145"/>
    </location>
</feature>
<proteinExistence type="predicted"/>
<dbReference type="KEGG" id="bor:COCMIDRAFT_26194"/>
<evidence type="ECO:0000256" key="1">
    <source>
        <dbReference type="SAM" id="SignalP"/>
    </source>
</evidence>
<sequence>MHFTTTTLLTLLAAVSAASSVQNLDRWVVTISHDFAGGAGYSEKLHAEFHSPSYDKALVTDCKASYTYLKGRTTPICTSDSLTYDYNNHTQVFTMRQCITKPSKMVVTGESTVDIKVNGGKDLRPYTGTFTVPVTHGKLENNWIA</sequence>
<dbReference type="HOGENOM" id="CLU_1834997_0_0_1"/>
<dbReference type="OrthoDB" id="3685377at2759"/>
<evidence type="ECO:0008006" key="4">
    <source>
        <dbReference type="Google" id="ProtNLM"/>
    </source>
</evidence>
<keyword evidence="3" id="KW-1185">Reference proteome</keyword>
<feature type="signal peptide" evidence="1">
    <location>
        <begin position="1"/>
        <end position="20"/>
    </location>
</feature>
<name>W6ZDS6_COCMI</name>
<keyword evidence="1" id="KW-0732">Signal</keyword>
<dbReference type="Proteomes" id="UP000054032">
    <property type="component" value="Unassembled WGS sequence"/>
</dbReference>
<protein>
    <recommendedName>
        <fullName evidence="4">AA1-like domain-containing protein</fullName>
    </recommendedName>
</protein>
<gene>
    <name evidence="2" type="ORF">COCMIDRAFT_26194</name>
</gene>
<dbReference type="EMBL" id="KI963980">
    <property type="protein sequence ID" value="EUC45639.1"/>
    <property type="molecule type" value="Genomic_DNA"/>
</dbReference>